<dbReference type="RefSeq" id="WP_085102287.1">
    <property type="nucleotide sequence ID" value="NZ_FWZU01000003.1"/>
</dbReference>
<dbReference type="PROSITE" id="PS00606">
    <property type="entry name" value="KS3_1"/>
    <property type="match status" value="1"/>
</dbReference>
<dbReference type="Gene3D" id="3.40.47.10">
    <property type="match status" value="1"/>
</dbReference>
<feature type="domain" description="Ketosynthase family 3 (KS3)" evidence="4">
    <location>
        <begin position="1"/>
        <end position="392"/>
    </location>
</feature>
<dbReference type="GO" id="GO:0003988">
    <property type="term" value="F:acetyl-CoA C-acyltransferase activity"/>
    <property type="evidence" value="ECO:0007669"/>
    <property type="project" value="UniProtKB-ARBA"/>
</dbReference>
<sequence length="393" mass="41557">MDQPVSICAVSCLCAAGNSAGKCFETMLNSSVTPNLPLFLDQADSSPSPVFSVPNNYNPEQSTLPITETLHLLFNTAAEAYHKTNLSKQNANSLRIGSCIGTSTGASLNFKNFYQEWRKGSCPSMTSIHSYLHGNPAFELAKKYSFNGPIQTVTNACSSGTDAIGIGASWIRNGLCDLVFAGGADALSEISYTGFSRLMITSPDSPRPFDKMRTGLNLGEGAAILVLAGTKAMHELDLFPLAEIMGYGTHCDAYHLTAPHPEASGLIKAISEALRRSKLNASDIGFINIHGTGTINNDKVEGVAINKLFPSTPFVGIKGFTGHTLGAAGAIEAVMTILSLKHGLLMPTSGFSTQDPDIGISPVQLKTAINAEFALSQSLAFGGNNSAIIFKRK</sequence>
<dbReference type="GO" id="GO:0004315">
    <property type="term" value="F:3-oxoacyl-[acyl-carrier-protein] synthase activity"/>
    <property type="evidence" value="ECO:0007669"/>
    <property type="project" value="InterPro"/>
</dbReference>
<dbReference type="InterPro" id="IPR020841">
    <property type="entry name" value="PKS_Beta-ketoAc_synthase_dom"/>
</dbReference>
<dbReference type="Pfam" id="PF02801">
    <property type="entry name" value="Ketoacyl-synt_C"/>
    <property type="match status" value="1"/>
</dbReference>
<dbReference type="GO" id="GO:0006633">
    <property type="term" value="P:fatty acid biosynthetic process"/>
    <property type="evidence" value="ECO:0007669"/>
    <property type="project" value="InterPro"/>
</dbReference>
<dbReference type="SUPFAM" id="SSF53901">
    <property type="entry name" value="Thiolase-like"/>
    <property type="match status" value="1"/>
</dbReference>
<name>A0A1X7DSY6_9BACT</name>
<dbReference type="PANTHER" id="PTHR11712:SF347">
    <property type="entry name" value="BETA KETOACYL-ACYL CARRIER PROTEIN SYNTHASE"/>
    <property type="match status" value="1"/>
</dbReference>
<reference evidence="6" key="1">
    <citation type="submission" date="2017-04" db="EMBL/GenBank/DDBJ databases">
        <authorList>
            <person name="Varghese N."/>
            <person name="Submissions S."/>
        </authorList>
    </citation>
    <scope>NUCLEOTIDE SEQUENCE [LARGE SCALE GENOMIC DNA]</scope>
    <source>
        <strain evidence="6">K3S</strain>
    </source>
</reference>
<dbReference type="PROSITE" id="PS52004">
    <property type="entry name" value="KS3_2"/>
    <property type="match status" value="1"/>
</dbReference>
<dbReference type="AlphaFoldDB" id="A0A1X7DSY6"/>
<proteinExistence type="inferred from homology"/>
<dbReference type="STRING" id="1519643.SAMN06295933_2302"/>
<organism evidence="5 6">
    <name type="scientific">Desulfovibrio gilichinskyi</name>
    <dbReference type="NCBI Taxonomy" id="1519643"/>
    <lineage>
        <taxon>Bacteria</taxon>
        <taxon>Pseudomonadati</taxon>
        <taxon>Thermodesulfobacteriota</taxon>
        <taxon>Desulfovibrionia</taxon>
        <taxon>Desulfovibrionales</taxon>
        <taxon>Desulfovibrionaceae</taxon>
        <taxon>Desulfovibrio</taxon>
    </lineage>
</organism>
<dbReference type="InterPro" id="IPR014031">
    <property type="entry name" value="Ketoacyl_synth_C"/>
</dbReference>
<dbReference type="InterPro" id="IPR016039">
    <property type="entry name" value="Thiolase-like"/>
</dbReference>
<comment type="similarity">
    <text evidence="1 3">Belongs to the thiolase-like superfamily. Beta-ketoacyl-ACP synthases family.</text>
</comment>
<evidence type="ECO:0000313" key="6">
    <source>
        <dbReference type="Proteomes" id="UP000192906"/>
    </source>
</evidence>
<evidence type="ECO:0000256" key="3">
    <source>
        <dbReference type="RuleBase" id="RU003694"/>
    </source>
</evidence>
<dbReference type="CDD" id="cd00834">
    <property type="entry name" value="KAS_I_II"/>
    <property type="match status" value="1"/>
</dbReference>
<dbReference type="Proteomes" id="UP000192906">
    <property type="component" value="Unassembled WGS sequence"/>
</dbReference>
<gene>
    <name evidence="5" type="ORF">SAMN06295933_2302</name>
</gene>
<dbReference type="SMART" id="SM00825">
    <property type="entry name" value="PKS_KS"/>
    <property type="match status" value="1"/>
</dbReference>
<evidence type="ECO:0000259" key="4">
    <source>
        <dbReference type="PROSITE" id="PS52004"/>
    </source>
</evidence>
<keyword evidence="6" id="KW-1185">Reference proteome</keyword>
<dbReference type="OrthoDB" id="9808669at2"/>
<dbReference type="PANTHER" id="PTHR11712">
    <property type="entry name" value="POLYKETIDE SYNTHASE-RELATED"/>
    <property type="match status" value="1"/>
</dbReference>
<dbReference type="InterPro" id="IPR000794">
    <property type="entry name" value="Beta-ketoacyl_synthase"/>
</dbReference>
<evidence type="ECO:0000313" key="5">
    <source>
        <dbReference type="EMBL" id="SMF20849.1"/>
    </source>
</evidence>
<dbReference type="Pfam" id="PF00109">
    <property type="entry name" value="ketoacyl-synt"/>
    <property type="match status" value="1"/>
</dbReference>
<keyword evidence="2 3" id="KW-0808">Transferase</keyword>
<protein>
    <submittedName>
        <fullName evidence="5">3-oxoacyl-[acyl-carrier-protein] synthase II</fullName>
    </submittedName>
</protein>
<dbReference type="InterPro" id="IPR014030">
    <property type="entry name" value="Ketoacyl_synth_N"/>
</dbReference>
<evidence type="ECO:0000256" key="1">
    <source>
        <dbReference type="ARBA" id="ARBA00008467"/>
    </source>
</evidence>
<dbReference type="InterPro" id="IPR018201">
    <property type="entry name" value="Ketoacyl_synth_AS"/>
</dbReference>
<accession>A0A1X7DSY6</accession>
<dbReference type="EMBL" id="FWZU01000003">
    <property type="protein sequence ID" value="SMF20849.1"/>
    <property type="molecule type" value="Genomic_DNA"/>
</dbReference>
<evidence type="ECO:0000256" key="2">
    <source>
        <dbReference type="ARBA" id="ARBA00022679"/>
    </source>
</evidence>